<evidence type="ECO:0000313" key="2">
    <source>
        <dbReference type="Proteomes" id="UP000241290"/>
    </source>
</evidence>
<sequence>MSSNDGLSENGRKVLALAQAALPASQIAERVDLTPEEVRNELEALLSNRHPGITGEAALELERMDTLIRAIWVKAVAGEPSAVSSVTSLMARRKKLLHEAETRESRKTPAAQLTGSLQQLLDKTLSRCNDIEFANDIPGEDTNPTKE</sequence>
<dbReference type="EMBL" id="MG962366">
    <property type="protein sequence ID" value="AVO25136.1"/>
    <property type="molecule type" value="Genomic_DNA"/>
</dbReference>
<evidence type="ECO:0000313" key="1">
    <source>
        <dbReference type="EMBL" id="AVO25136.1"/>
    </source>
</evidence>
<reference evidence="2" key="1">
    <citation type="submission" date="2018-02" db="EMBL/GenBank/DDBJ databases">
        <authorList>
            <person name="Cohen D.B."/>
            <person name="Kent A.D."/>
        </authorList>
    </citation>
    <scope>NUCLEOTIDE SEQUENCE [LARGE SCALE GENOMIC DNA]</scope>
</reference>
<protein>
    <submittedName>
        <fullName evidence="1">Helix-turn-helix DNA binding domain protein</fullName>
    </submittedName>
</protein>
<dbReference type="KEGG" id="vg:64766470"/>
<name>A0A2P1JXS0_9CAUD</name>
<dbReference type="RefSeq" id="YP_010059239.1">
    <property type="nucleotide sequence ID" value="NC_054724.1"/>
</dbReference>
<gene>
    <name evidence="1" type="primary">217</name>
    <name evidence="1" type="ORF">SEA_FINCH_217</name>
</gene>
<accession>A0A2P1JXS0</accession>
<proteinExistence type="predicted"/>
<organism evidence="1 2">
    <name type="scientific">Rhodococcus phage Finch</name>
    <dbReference type="NCBI Taxonomy" id="2094144"/>
    <lineage>
        <taxon>Viruses</taxon>
        <taxon>Duplodnaviria</taxon>
        <taxon>Heunggongvirae</taxon>
        <taxon>Uroviricota</taxon>
        <taxon>Caudoviricetes</taxon>
        <taxon>Finchvirus</taxon>
        <taxon>Finchvirus finch</taxon>
    </lineage>
</organism>
<dbReference type="GeneID" id="64766470"/>
<keyword evidence="2" id="KW-1185">Reference proteome</keyword>
<dbReference type="Proteomes" id="UP000241290">
    <property type="component" value="Genome"/>
</dbReference>